<proteinExistence type="inferred from homology"/>
<dbReference type="Proteomes" id="UP000030645">
    <property type="component" value="Unassembled WGS sequence"/>
</dbReference>
<dbReference type="InterPro" id="IPR027806">
    <property type="entry name" value="HARBI1_dom"/>
</dbReference>
<dbReference type="InterPro" id="IPR058353">
    <property type="entry name" value="DUF8040"/>
</dbReference>
<dbReference type="PANTHER" id="PTHR22930">
    <property type="match status" value="1"/>
</dbReference>
<keyword evidence="4" id="KW-0540">Nuclease</keyword>
<keyword evidence="12" id="KW-1185">Reference proteome</keyword>
<keyword evidence="5" id="KW-0479">Metal-binding</keyword>
<feature type="region of interest" description="Disordered" evidence="8">
    <location>
        <begin position="216"/>
        <end position="251"/>
    </location>
</feature>
<dbReference type="GO" id="GO:0016787">
    <property type="term" value="F:hydrolase activity"/>
    <property type="evidence" value="ECO:0007669"/>
    <property type="project" value="UniProtKB-KW"/>
</dbReference>
<keyword evidence="7" id="KW-0539">Nucleus</keyword>
<evidence type="ECO:0000256" key="2">
    <source>
        <dbReference type="ARBA" id="ARBA00004123"/>
    </source>
</evidence>
<dbReference type="STRING" id="981085.W9S6K0"/>
<organism evidence="11 12">
    <name type="scientific">Morus notabilis</name>
    <dbReference type="NCBI Taxonomy" id="981085"/>
    <lineage>
        <taxon>Eukaryota</taxon>
        <taxon>Viridiplantae</taxon>
        <taxon>Streptophyta</taxon>
        <taxon>Embryophyta</taxon>
        <taxon>Tracheophyta</taxon>
        <taxon>Spermatophyta</taxon>
        <taxon>Magnoliopsida</taxon>
        <taxon>eudicotyledons</taxon>
        <taxon>Gunneridae</taxon>
        <taxon>Pentapetalae</taxon>
        <taxon>rosids</taxon>
        <taxon>fabids</taxon>
        <taxon>Rosales</taxon>
        <taxon>Moraceae</taxon>
        <taxon>Moreae</taxon>
        <taxon>Morus</taxon>
    </lineage>
</organism>
<comment type="similarity">
    <text evidence="3">Belongs to the HARBI1 family.</text>
</comment>
<evidence type="ECO:0000256" key="5">
    <source>
        <dbReference type="ARBA" id="ARBA00022723"/>
    </source>
</evidence>
<evidence type="ECO:0000256" key="1">
    <source>
        <dbReference type="ARBA" id="ARBA00001968"/>
    </source>
</evidence>
<dbReference type="Pfam" id="PF26138">
    <property type="entry name" value="DUF8040"/>
    <property type="match status" value="1"/>
</dbReference>
<evidence type="ECO:0000256" key="6">
    <source>
        <dbReference type="ARBA" id="ARBA00022801"/>
    </source>
</evidence>
<gene>
    <name evidence="11" type="ORF">L484_005675</name>
</gene>
<accession>W9S6K0</accession>
<evidence type="ECO:0000256" key="4">
    <source>
        <dbReference type="ARBA" id="ARBA00022722"/>
    </source>
</evidence>
<sequence length="267" mass="30698">MCRMHRDTFEAIVQLIRGRNLLPSSSLSAEESLMMFLRTVAHSDHNREIQDRFCHSGETVHQHFDNMLTALSALAPDVIKLPNMNIVPPEIQHNPKYWPWFKDCIGAIDGTHLMVVPPAHQQTVYRGRKHSCTQNTMAACSFDMLFTYVNTGWEGSAADSRVLTEILRNPDDPFVAPLPPKYYVVDSGYSNTQGFLAPFRGQRQYEVDFPVEDIEGEGEQEGQQEQQHGMDAQEAETSEMDGQQQRNYMVDFRDHLANQMWDSYRRQ</sequence>
<dbReference type="EMBL" id="KE346189">
    <property type="protein sequence ID" value="EXC29163.1"/>
    <property type="molecule type" value="Genomic_DNA"/>
</dbReference>
<evidence type="ECO:0000259" key="9">
    <source>
        <dbReference type="Pfam" id="PF13359"/>
    </source>
</evidence>
<comment type="subcellular location">
    <subcellularLocation>
        <location evidence="2">Nucleus</location>
    </subcellularLocation>
</comment>
<keyword evidence="6" id="KW-0378">Hydrolase</keyword>
<evidence type="ECO:0000259" key="10">
    <source>
        <dbReference type="Pfam" id="PF26138"/>
    </source>
</evidence>
<dbReference type="GO" id="GO:0004518">
    <property type="term" value="F:nuclease activity"/>
    <property type="evidence" value="ECO:0007669"/>
    <property type="project" value="UniProtKB-KW"/>
</dbReference>
<evidence type="ECO:0000256" key="8">
    <source>
        <dbReference type="SAM" id="MobiDB-lite"/>
    </source>
</evidence>
<dbReference type="Pfam" id="PF13359">
    <property type="entry name" value="DDE_Tnp_4"/>
    <property type="match status" value="1"/>
</dbReference>
<dbReference type="GO" id="GO:0005634">
    <property type="term" value="C:nucleus"/>
    <property type="evidence" value="ECO:0007669"/>
    <property type="project" value="UniProtKB-SubCell"/>
</dbReference>
<comment type="cofactor">
    <cofactor evidence="1">
        <name>a divalent metal cation</name>
        <dbReference type="ChEBI" id="CHEBI:60240"/>
    </cofactor>
</comment>
<dbReference type="eggNOG" id="KOG4585">
    <property type="taxonomic scope" value="Eukaryota"/>
</dbReference>
<dbReference type="AlphaFoldDB" id="W9S6K0"/>
<feature type="domain" description="DUF8040" evidence="10">
    <location>
        <begin position="1"/>
        <end position="71"/>
    </location>
</feature>
<name>W9S6K0_9ROSA</name>
<dbReference type="PANTHER" id="PTHR22930:SF251">
    <property type="entry name" value="DDE TNP4 DOMAIN-CONTAINING PROTEIN"/>
    <property type="match status" value="1"/>
</dbReference>
<evidence type="ECO:0000313" key="11">
    <source>
        <dbReference type="EMBL" id="EXC29163.1"/>
    </source>
</evidence>
<protein>
    <submittedName>
        <fullName evidence="11">Uncharacterized protein</fullName>
    </submittedName>
</protein>
<dbReference type="InterPro" id="IPR045249">
    <property type="entry name" value="HARBI1-like"/>
</dbReference>
<evidence type="ECO:0000256" key="7">
    <source>
        <dbReference type="ARBA" id="ARBA00023242"/>
    </source>
</evidence>
<evidence type="ECO:0000256" key="3">
    <source>
        <dbReference type="ARBA" id="ARBA00006958"/>
    </source>
</evidence>
<evidence type="ECO:0000313" key="12">
    <source>
        <dbReference type="Proteomes" id="UP000030645"/>
    </source>
</evidence>
<dbReference type="GO" id="GO:0046872">
    <property type="term" value="F:metal ion binding"/>
    <property type="evidence" value="ECO:0007669"/>
    <property type="project" value="UniProtKB-KW"/>
</dbReference>
<reference evidence="12" key="1">
    <citation type="submission" date="2013-01" db="EMBL/GenBank/DDBJ databases">
        <title>Draft Genome Sequence of a Mulberry Tree, Morus notabilis C.K. Schneid.</title>
        <authorList>
            <person name="He N."/>
            <person name="Zhao S."/>
        </authorList>
    </citation>
    <scope>NUCLEOTIDE SEQUENCE</scope>
</reference>
<feature type="domain" description="DDE Tnp4" evidence="9">
    <location>
        <begin position="108"/>
        <end position="216"/>
    </location>
</feature>